<dbReference type="RefSeq" id="WP_133206279.1">
    <property type="nucleotide sequence ID" value="NZ_SMRU01000032.1"/>
</dbReference>
<keyword evidence="3" id="KW-1185">Reference proteome</keyword>
<dbReference type="InterPro" id="IPR052164">
    <property type="entry name" value="Anthracycline_SecMetBiosynth"/>
</dbReference>
<dbReference type="InterPro" id="IPR037523">
    <property type="entry name" value="VOC_core"/>
</dbReference>
<dbReference type="Gene3D" id="3.10.180.10">
    <property type="entry name" value="2,3-Dihydroxybiphenyl 1,2-Dioxygenase, domain 1"/>
    <property type="match status" value="1"/>
</dbReference>
<evidence type="ECO:0000313" key="3">
    <source>
        <dbReference type="Proteomes" id="UP000295511"/>
    </source>
</evidence>
<comment type="caution">
    <text evidence="2">The sequence shown here is derived from an EMBL/GenBank/DDBJ whole genome shotgun (WGS) entry which is preliminary data.</text>
</comment>
<dbReference type="EMBL" id="SMRU01000032">
    <property type="protein sequence ID" value="TDF91172.1"/>
    <property type="molecule type" value="Genomic_DNA"/>
</dbReference>
<organism evidence="2 3">
    <name type="scientific">Arthrobacter terricola</name>
    <dbReference type="NCBI Taxonomy" id="2547396"/>
    <lineage>
        <taxon>Bacteria</taxon>
        <taxon>Bacillati</taxon>
        <taxon>Actinomycetota</taxon>
        <taxon>Actinomycetes</taxon>
        <taxon>Micrococcales</taxon>
        <taxon>Micrococcaceae</taxon>
        <taxon>Arthrobacter</taxon>
    </lineage>
</organism>
<protein>
    <recommendedName>
        <fullName evidence="1">VOC domain-containing protein</fullName>
    </recommendedName>
</protein>
<evidence type="ECO:0000313" key="2">
    <source>
        <dbReference type="EMBL" id="TDF91172.1"/>
    </source>
</evidence>
<proteinExistence type="predicted"/>
<sequence length="251" mass="27085">MSDNARIAIEKVLFLGGESDAARAFFDLVAHQENEESGPDPKVLFVPSAGPRTPQEGAWVPCFGSNDKNALIRQVLNFGAQLVSTLTVDGRELSLYSAPDQGLFGITALADPRPHSEALGEVAFIDLYTPLAEKAANYYANALSCRVIHEQVPTPGDYRFLVWGVEPVAGVVDMLDVLPAAVPPHWIPYWRVLDLEAEVARLSDLGARVRVPVTDSALGPFALLADPFGVTFGLQTPASDTLLLEHGRSHT</sequence>
<feature type="domain" description="VOC" evidence="1">
    <location>
        <begin position="121"/>
        <end position="237"/>
    </location>
</feature>
<dbReference type="PROSITE" id="PS51819">
    <property type="entry name" value="VOC"/>
    <property type="match status" value="1"/>
</dbReference>
<dbReference type="SUPFAM" id="SSF54593">
    <property type="entry name" value="Glyoxalase/Bleomycin resistance protein/Dihydroxybiphenyl dioxygenase"/>
    <property type="match status" value="1"/>
</dbReference>
<evidence type="ECO:0000259" key="1">
    <source>
        <dbReference type="PROSITE" id="PS51819"/>
    </source>
</evidence>
<accession>A0A4R5K8N7</accession>
<gene>
    <name evidence="2" type="ORF">E1809_21415</name>
</gene>
<dbReference type="AlphaFoldDB" id="A0A4R5K8N7"/>
<name>A0A4R5K8N7_9MICC</name>
<reference evidence="2 3" key="1">
    <citation type="submission" date="2019-03" db="EMBL/GenBank/DDBJ databases">
        <title>Whole genome sequence of Arthrobacter sp JH1-1.</title>
        <authorList>
            <person name="Trinh H.N."/>
        </authorList>
    </citation>
    <scope>NUCLEOTIDE SEQUENCE [LARGE SCALE GENOMIC DNA]</scope>
    <source>
        <strain evidence="2 3">JH1-1</strain>
    </source>
</reference>
<dbReference type="OrthoDB" id="9793039at2"/>
<dbReference type="PANTHER" id="PTHR33993:SF14">
    <property type="entry name" value="GB|AAF24581.1"/>
    <property type="match status" value="1"/>
</dbReference>
<dbReference type="PANTHER" id="PTHR33993">
    <property type="entry name" value="GLYOXALASE-RELATED"/>
    <property type="match status" value="1"/>
</dbReference>
<dbReference type="Proteomes" id="UP000295511">
    <property type="component" value="Unassembled WGS sequence"/>
</dbReference>
<dbReference type="InterPro" id="IPR029068">
    <property type="entry name" value="Glyas_Bleomycin-R_OHBP_Dase"/>
</dbReference>